<dbReference type="AlphaFoldDB" id="A8ABN3"/>
<name>A8ABN3_IGNH4</name>
<evidence type="ECO:0000313" key="3">
    <source>
        <dbReference type="Proteomes" id="UP000000262"/>
    </source>
</evidence>
<proteinExistence type="predicted"/>
<organism evidence="2 3">
    <name type="scientific">Ignicoccus hospitalis (strain KIN4/I / DSM 18386 / JCM 14125)</name>
    <dbReference type="NCBI Taxonomy" id="453591"/>
    <lineage>
        <taxon>Archaea</taxon>
        <taxon>Thermoproteota</taxon>
        <taxon>Thermoprotei</taxon>
        <taxon>Desulfurococcales</taxon>
        <taxon>Desulfurococcaceae</taxon>
        <taxon>Ignicoccus</taxon>
    </lineage>
</organism>
<dbReference type="Proteomes" id="UP000000262">
    <property type="component" value="Chromosome"/>
</dbReference>
<gene>
    <name evidence="2" type="ordered locus">Igni_1158</name>
</gene>
<dbReference type="RefSeq" id="WP_012123299.1">
    <property type="nucleotide sequence ID" value="NC_009776.1"/>
</dbReference>
<sequence>MRRGLVILGVELTTDQIIFYGTLFLLALISLLAGLYLKMKYDEFVKFLNETAVAAITG</sequence>
<dbReference type="GeneID" id="58786890"/>
<keyword evidence="1" id="KW-1133">Transmembrane helix</keyword>
<evidence type="ECO:0000256" key="1">
    <source>
        <dbReference type="SAM" id="Phobius"/>
    </source>
</evidence>
<dbReference type="KEGG" id="iho:Igni_1158"/>
<reference evidence="2 3" key="1">
    <citation type="journal article" date="2008" name="Genome Biol.">
        <title>A genomic analysis of the archaeal system Ignicoccus hospitalis-Nanoarchaeum equitans.</title>
        <authorList>
            <person name="Podar M."/>
            <person name="Anderson I."/>
            <person name="Makarova K.S."/>
            <person name="Elkins J.G."/>
            <person name="Ivanova N."/>
            <person name="Wall M.A."/>
            <person name="Lykidis A."/>
            <person name="Mavromatis K."/>
            <person name="Sun H."/>
            <person name="Hudson M.E."/>
            <person name="Chen W."/>
            <person name="Deciu C."/>
            <person name="Hutchison D."/>
            <person name="Eads J.R."/>
            <person name="Anderson A."/>
            <person name="Fernandes F."/>
            <person name="Szeto E."/>
            <person name="Lapidus A."/>
            <person name="Kyrpides N.C."/>
            <person name="Saier M.H.Jr."/>
            <person name="Richardson P.M."/>
            <person name="Rachel R."/>
            <person name="Huber H."/>
            <person name="Eisen J.A."/>
            <person name="Koonin E.V."/>
            <person name="Keller M."/>
            <person name="Stetter K.O."/>
        </authorList>
    </citation>
    <scope>NUCLEOTIDE SEQUENCE [LARGE SCALE GENOMIC DNA]</scope>
    <source>
        <strain evidence="3">KIN4/I / DSM 18386 / JCM 14125</strain>
    </source>
</reference>
<accession>A8ABN3</accession>
<feature type="transmembrane region" description="Helical" evidence="1">
    <location>
        <begin position="17"/>
        <end position="37"/>
    </location>
</feature>
<dbReference type="EMBL" id="CP000816">
    <property type="protein sequence ID" value="ABU82335.1"/>
    <property type="molecule type" value="Genomic_DNA"/>
</dbReference>
<keyword evidence="3" id="KW-1185">Reference proteome</keyword>
<keyword evidence="1" id="KW-0472">Membrane</keyword>
<keyword evidence="1" id="KW-0812">Transmembrane</keyword>
<evidence type="ECO:0000313" key="2">
    <source>
        <dbReference type="EMBL" id="ABU82335.1"/>
    </source>
</evidence>
<protein>
    <submittedName>
        <fullName evidence="2">Uncharacterized protein</fullName>
    </submittedName>
</protein>
<dbReference type="HOGENOM" id="CLU_2968433_0_0_2"/>
<dbReference type="STRING" id="453591.Igni_1158"/>